<evidence type="ECO:0000256" key="3">
    <source>
        <dbReference type="ARBA" id="ARBA00022692"/>
    </source>
</evidence>
<dbReference type="EMBL" id="CP080096">
    <property type="protein sequence ID" value="QYD71621.1"/>
    <property type="molecule type" value="Genomic_DNA"/>
</dbReference>
<dbReference type="PANTHER" id="PTHR30086">
    <property type="entry name" value="ARGININE EXPORTER PROTEIN ARGO"/>
    <property type="match status" value="1"/>
</dbReference>
<keyword evidence="8" id="KW-1185">Reference proteome</keyword>
<evidence type="ECO:0000313" key="7">
    <source>
        <dbReference type="EMBL" id="QYD71621.1"/>
    </source>
</evidence>
<sequence>MRLSCGEPIVDQLATLLTLAGVLLLSIATPGPNFVIVTSTAVASRRAGLATSLGLAAASGTWALIAIAGLSFVVTHVSWIETALRLAGATYLIWIGAKMVWTARQSQPLDEQKQTAASGWAAAKKGYLVSMTNPKAVAFYGSIFAVMVPARAPTWFDTTVVALAIVISCGWYCAMALLASHAAVRQILIRRKAALDRAVGVLLVALGGRMLVAR</sequence>
<evidence type="ECO:0000256" key="4">
    <source>
        <dbReference type="ARBA" id="ARBA00022989"/>
    </source>
</evidence>
<dbReference type="RefSeq" id="WP_219801049.1">
    <property type="nucleotide sequence ID" value="NZ_CP080096.1"/>
</dbReference>
<feature type="transmembrane region" description="Helical" evidence="6">
    <location>
        <begin position="160"/>
        <end position="182"/>
    </location>
</feature>
<keyword evidence="5 6" id="KW-0472">Membrane</keyword>
<keyword evidence="4 6" id="KW-1133">Transmembrane helix</keyword>
<comment type="subcellular location">
    <subcellularLocation>
        <location evidence="1">Cell membrane</location>
        <topology evidence="1">Multi-pass membrane protein</topology>
    </subcellularLocation>
</comment>
<organism evidence="7 8">
    <name type="scientific">Paraburkholderia edwinii</name>
    <dbReference type="NCBI Taxonomy" id="2861782"/>
    <lineage>
        <taxon>Bacteria</taxon>
        <taxon>Pseudomonadati</taxon>
        <taxon>Pseudomonadota</taxon>
        <taxon>Betaproteobacteria</taxon>
        <taxon>Burkholderiales</taxon>
        <taxon>Burkholderiaceae</taxon>
        <taxon>Paraburkholderia</taxon>
    </lineage>
</organism>
<keyword evidence="3 6" id="KW-0812">Transmembrane</keyword>
<feature type="transmembrane region" description="Helical" evidence="6">
    <location>
        <begin position="194"/>
        <end position="212"/>
    </location>
</feature>
<evidence type="ECO:0000256" key="1">
    <source>
        <dbReference type="ARBA" id="ARBA00004651"/>
    </source>
</evidence>
<evidence type="ECO:0000256" key="5">
    <source>
        <dbReference type="ARBA" id="ARBA00023136"/>
    </source>
</evidence>
<protein>
    <submittedName>
        <fullName evidence="7">LysE family transporter</fullName>
    </submittedName>
</protein>
<evidence type="ECO:0000256" key="2">
    <source>
        <dbReference type="ARBA" id="ARBA00022475"/>
    </source>
</evidence>
<feature type="transmembrane region" description="Helical" evidence="6">
    <location>
        <begin position="82"/>
        <end position="101"/>
    </location>
</feature>
<reference evidence="7 8" key="1">
    <citation type="submission" date="2021-07" db="EMBL/GenBank/DDBJ databases">
        <title>Paraburkholderia edwinii protects Aspergillus sp. from phenazines by acting as a toxin sponge.</title>
        <authorList>
            <person name="Dahlstrom K.M."/>
            <person name="Newman D.K."/>
        </authorList>
    </citation>
    <scope>NUCLEOTIDE SEQUENCE [LARGE SCALE GENOMIC DNA]</scope>
    <source>
        <strain evidence="7 8">Pe01</strain>
    </source>
</reference>
<dbReference type="InterPro" id="IPR001123">
    <property type="entry name" value="LeuE-type"/>
</dbReference>
<keyword evidence="2" id="KW-1003">Cell membrane</keyword>
<dbReference type="PANTHER" id="PTHR30086:SF20">
    <property type="entry name" value="ARGININE EXPORTER PROTEIN ARGO-RELATED"/>
    <property type="match status" value="1"/>
</dbReference>
<evidence type="ECO:0000313" key="8">
    <source>
        <dbReference type="Proteomes" id="UP000826462"/>
    </source>
</evidence>
<gene>
    <name evidence="7" type="ORF">KZJ38_31980</name>
</gene>
<name>A0ABX8US75_9BURK</name>
<feature type="transmembrane region" description="Helical" evidence="6">
    <location>
        <begin position="53"/>
        <end position="75"/>
    </location>
</feature>
<dbReference type="Pfam" id="PF01810">
    <property type="entry name" value="LysE"/>
    <property type="match status" value="1"/>
</dbReference>
<proteinExistence type="predicted"/>
<evidence type="ECO:0000256" key="6">
    <source>
        <dbReference type="SAM" id="Phobius"/>
    </source>
</evidence>
<accession>A0ABX8US75</accession>
<dbReference type="Proteomes" id="UP000826462">
    <property type="component" value="Chromosome 2"/>
</dbReference>